<dbReference type="AlphaFoldDB" id="A0A8X7XV80"/>
<comment type="caution">
    <text evidence="1">The sequence shown here is derived from an EMBL/GenBank/DDBJ whole genome shotgun (WGS) entry which is preliminary data.</text>
</comment>
<reference evidence="1" key="1">
    <citation type="journal article" date="2020" name="bioRxiv">
        <title>Hybrid origin of Populus tomentosa Carr. identified through genome sequencing and phylogenomic analysis.</title>
        <authorList>
            <person name="An X."/>
            <person name="Gao K."/>
            <person name="Chen Z."/>
            <person name="Li J."/>
            <person name="Yang X."/>
            <person name="Yang X."/>
            <person name="Zhou J."/>
            <person name="Guo T."/>
            <person name="Zhao T."/>
            <person name="Huang S."/>
            <person name="Miao D."/>
            <person name="Khan W.U."/>
            <person name="Rao P."/>
            <person name="Ye M."/>
            <person name="Lei B."/>
            <person name="Liao W."/>
            <person name="Wang J."/>
            <person name="Ji L."/>
            <person name="Li Y."/>
            <person name="Guo B."/>
            <person name="Mustafa N.S."/>
            <person name="Li S."/>
            <person name="Yun Q."/>
            <person name="Keller S.R."/>
            <person name="Mao J."/>
            <person name="Zhang R."/>
            <person name="Strauss S.H."/>
        </authorList>
    </citation>
    <scope>NUCLEOTIDE SEQUENCE</scope>
    <source>
        <strain evidence="1">GM15</strain>
        <tissue evidence="1">Leaf</tissue>
    </source>
</reference>
<protein>
    <submittedName>
        <fullName evidence="1">Uncharacterized protein</fullName>
    </submittedName>
</protein>
<dbReference type="EMBL" id="JAAWWB010000035">
    <property type="protein sequence ID" value="KAG6740938.1"/>
    <property type="molecule type" value="Genomic_DNA"/>
</dbReference>
<accession>A0A8X7XV80</accession>
<keyword evidence="2" id="KW-1185">Reference proteome</keyword>
<organism evidence="1 2">
    <name type="scientific">Populus tomentosa</name>
    <name type="common">Chinese white poplar</name>
    <dbReference type="NCBI Taxonomy" id="118781"/>
    <lineage>
        <taxon>Eukaryota</taxon>
        <taxon>Viridiplantae</taxon>
        <taxon>Streptophyta</taxon>
        <taxon>Embryophyta</taxon>
        <taxon>Tracheophyta</taxon>
        <taxon>Spermatophyta</taxon>
        <taxon>Magnoliopsida</taxon>
        <taxon>eudicotyledons</taxon>
        <taxon>Gunneridae</taxon>
        <taxon>Pentapetalae</taxon>
        <taxon>rosids</taxon>
        <taxon>fabids</taxon>
        <taxon>Malpighiales</taxon>
        <taxon>Salicaceae</taxon>
        <taxon>Saliceae</taxon>
        <taxon>Populus</taxon>
    </lineage>
</organism>
<name>A0A8X7XV80_POPTO</name>
<dbReference type="OrthoDB" id="1903945at2759"/>
<dbReference type="Proteomes" id="UP000886885">
    <property type="component" value="Chromosome 18A"/>
</dbReference>
<proteinExistence type="predicted"/>
<sequence length="161" mass="18048">MFHLLNAKGRVPRAVIGILSTVAGFVHWYPGLITLTVDLPVAAAVNNIRRQIPDIAGHAVLFFALQNSKEDLSCAEVNKFEHLLLFCVGIRLEKRFMQVGAQQVQVISTRVLGQQAIDLCKEGNCIGTMKKRSASKKSSHHWLPSIHEDYCGPRHHKSRYH</sequence>
<evidence type="ECO:0000313" key="1">
    <source>
        <dbReference type="EMBL" id="KAG6740938.1"/>
    </source>
</evidence>
<gene>
    <name evidence="1" type="ORF">POTOM_056409</name>
</gene>
<evidence type="ECO:0000313" key="2">
    <source>
        <dbReference type="Proteomes" id="UP000886885"/>
    </source>
</evidence>